<gene>
    <name evidence="2" type="ORF">GOHSU_02_00410</name>
</gene>
<evidence type="ECO:0000256" key="1">
    <source>
        <dbReference type="SAM" id="Phobius"/>
    </source>
</evidence>
<evidence type="ECO:0000313" key="3">
    <source>
        <dbReference type="Proteomes" id="UP000053405"/>
    </source>
</evidence>
<sequence>MTALNETFARHRLRPATVDVFGVPWPAYKAYAVLAGLLTVVTVLAFGGPGVTAMWASAVVVLTVWWGQRAALSGRWDHGGRDHHARS</sequence>
<dbReference type="AlphaFoldDB" id="L7L795"/>
<keyword evidence="3" id="KW-1185">Reference proteome</keyword>
<dbReference type="eggNOG" id="ENOG5031W39">
    <property type="taxonomic scope" value="Bacteria"/>
</dbReference>
<organism evidence="2 3">
    <name type="scientific">Gordonia hirsuta DSM 44140 = NBRC 16056</name>
    <dbReference type="NCBI Taxonomy" id="1121927"/>
    <lineage>
        <taxon>Bacteria</taxon>
        <taxon>Bacillati</taxon>
        <taxon>Actinomycetota</taxon>
        <taxon>Actinomycetes</taxon>
        <taxon>Mycobacteriales</taxon>
        <taxon>Gordoniaceae</taxon>
        <taxon>Gordonia</taxon>
    </lineage>
</organism>
<proteinExistence type="predicted"/>
<keyword evidence="1" id="KW-1133">Transmembrane helix</keyword>
<protein>
    <submittedName>
        <fullName evidence="2">Uncharacterized protein</fullName>
    </submittedName>
</protein>
<keyword evidence="1" id="KW-0812">Transmembrane</keyword>
<accession>L7L795</accession>
<dbReference type="Proteomes" id="UP000053405">
    <property type="component" value="Unassembled WGS sequence"/>
</dbReference>
<dbReference type="OrthoDB" id="4377074at2"/>
<feature type="transmembrane region" description="Helical" evidence="1">
    <location>
        <begin position="33"/>
        <end position="66"/>
    </location>
</feature>
<keyword evidence="1" id="KW-0472">Membrane</keyword>
<dbReference type="RefSeq" id="WP_005935112.1">
    <property type="nucleotide sequence ID" value="NZ_ATVK01000040.1"/>
</dbReference>
<reference evidence="2 3" key="1">
    <citation type="submission" date="2012-12" db="EMBL/GenBank/DDBJ databases">
        <title>Whole genome shotgun sequence of Gordonia hirsuta NBRC 16056.</title>
        <authorList>
            <person name="Isaki-Nakamura S."/>
            <person name="Hosoyama A."/>
            <person name="Tsuchikane K."/>
            <person name="Katsumata H."/>
            <person name="Baba S."/>
            <person name="Yamazaki S."/>
            <person name="Fujita N."/>
        </authorList>
    </citation>
    <scope>NUCLEOTIDE SEQUENCE [LARGE SCALE GENOMIC DNA]</scope>
    <source>
        <strain evidence="2 3">NBRC 16056</strain>
    </source>
</reference>
<name>L7L795_9ACTN</name>
<dbReference type="STRING" id="1121927.GOHSU_02_00410"/>
<evidence type="ECO:0000313" key="2">
    <source>
        <dbReference type="EMBL" id="GAC55898.1"/>
    </source>
</evidence>
<dbReference type="EMBL" id="BANT01000002">
    <property type="protein sequence ID" value="GAC55898.1"/>
    <property type="molecule type" value="Genomic_DNA"/>
</dbReference>
<comment type="caution">
    <text evidence="2">The sequence shown here is derived from an EMBL/GenBank/DDBJ whole genome shotgun (WGS) entry which is preliminary data.</text>
</comment>